<keyword evidence="1" id="KW-0732">Signal</keyword>
<dbReference type="AlphaFoldDB" id="A0A8J3DI60"/>
<dbReference type="Proteomes" id="UP000642829">
    <property type="component" value="Unassembled WGS sequence"/>
</dbReference>
<feature type="chain" id="PRO_5035240521" description="Protein BatD" evidence="1">
    <location>
        <begin position="24"/>
        <end position="599"/>
    </location>
</feature>
<reference evidence="2" key="2">
    <citation type="submission" date="2020-09" db="EMBL/GenBank/DDBJ databases">
        <authorList>
            <person name="Sun Q."/>
            <person name="Kim S."/>
        </authorList>
    </citation>
    <scope>NUCLEOTIDE SEQUENCE</scope>
    <source>
        <strain evidence="2">KCTC 12870</strain>
    </source>
</reference>
<dbReference type="InterPro" id="IPR025738">
    <property type="entry name" value="BatD"/>
</dbReference>
<evidence type="ECO:0000313" key="2">
    <source>
        <dbReference type="EMBL" id="GHC05177.1"/>
    </source>
</evidence>
<name>A0A8J3DI60_9BACT</name>
<evidence type="ECO:0000313" key="3">
    <source>
        <dbReference type="Proteomes" id="UP000642829"/>
    </source>
</evidence>
<dbReference type="EMBL" id="BMXG01000013">
    <property type="protein sequence ID" value="GHC05177.1"/>
    <property type="molecule type" value="Genomic_DNA"/>
</dbReference>
<dbReference type="RefSeq" id="WP_189515202.1">
    <property type="nucleotide sequence ID" value="NZ_BMXG01000013.1"/>
</dbReference>
<evidence type="ECO:0008006" key="4">
    <source>
        <dbReference type="Google" id="ProtNLM"/>
    </source>
</evidence>
<dbReference type="PANTHER" id="PTHR40940:SF2">
    <property type="entry name" value="BATD"/>
    <property type="match status" value="1"/>
</dbReference>
<accession>A0A8J3DI60</accession>
<evidence type="ECO:0000256" key="1">
    <source>
        <dbReference type="SAM" id="SignalP"/>
    </source>
</evidence>
<protein>
    <recommendedName>
        <fullName evidence="4">Protein BatD</fullName>
    </recommendedName>
</protein>
<feature type="signal peptide" evidence="1">
    <location>
        <begin position="1"/>
        <end position="23"/>
    </location>
</feature>
<dbReference type="PANTHER" id="PTHR40940">
    <property type="entry name" value="PROTEIN BATD-RELATED"/>
    <property type="match status" value="1"/>
</dbReference>
<keyword evidence="3" id="KW-1185">Reference proteome</keyword>
<comment type="caution">
    <text evidence="2">The sequence shown here is derived from an EMBL/GenBank/DDBJ whole genome shotgun (WGS) entry which is preliminary data.</text>
</comment>
<proteinExistence type="predicted"/>
<organism evidence="2 3">
    <name type="scientific">Cerasicoccus arenae</name>
    <dbReference type="NCBI Taxonomy" id="424488"/>
    <lineage>
        <taxon>Bacteria</taxon>
        <taxon>Pseudomonadati</taxon>
        <taxon>Verrucomicrobiota</taxon>
        <taxon>Opitutia</taxon>
        <taxon>Puniceicoccales</taxon>
        <taxon>Cerasicoccaceae</taxon>
        <taxon>Cerasicoccus</taxon>
    </lineage>
</organism>
<gene>
    <name evidence="2" type="ORF">GCM10007047_22710</name>
</gene>
<dbReference type="Pfam" id="PF13584">
    <property type="entry name" value="BatD"/>
    <property type="match status" value="2"/>
</dbReference>
<sequence length="599" mass="67000">MNNRFFNPIFIFIVFSLCHLAHAQDYSATSDFQPNIIREGERSRYQFTISSSSGNFQLDSVEMPQIDGLDFQYAGNSSSQEMSVTNQGFSRTLRQIYGFQVTGQKEGEYTMPLFHVIIDGKKIEVPSATLKVIKPTDNPTTGNEKSMWTELELPRESLYVGEAVLAKLKLIYDPNQIIDVGQARNPPFSVKEGDAFAIGQFGNQQSQDIEHEGRILREVSWQVMLTPLKTGPQPMVIQMDLVVAMKGNQQQRRSRHSLMDQLMGNRYERQQVTLYTEDRNIEVQPLPEENRPTYFTGGIGLFTVDKPKLSQRSAKAGEPLTMTLVVRGQGNFDRLQAPSLEQSDNWRDYPPEEQYFPADALGYVGYKTFEYTLIPREAGELKTPEINFNFFDPETAKYVELPIPGQLIPVAENPNAQSPKRNPVTARRGPELLSIASTPGQWVSAIRPVITDPIFLGGQAIPAILLGLMIFHRRRELRLQNDAAYARNIRADKHTRIELAAARQAASAADAQAFFAAAQRTVQAAAGRTVEQAPESLTVIDIEAIARRQGLSDEDVQNAREFIESGDAIRFGGLSQSKIDFSSELSRLEKTVNALGGSK</sequence>
<reference evidence="2" key="1">
    <citation type="journal article" date="2014" name="Int. J. Syst. Evol. Microbiol.">
        <title>Complete genome sequence of Corynebacterium casei LMG S-19264T (=DSM 44701T), isolated from a smear-ripened cheese.</title>
        <authorList>
            <consortium name="US DOE Joint Genome Institute (JGI-PGF)"/>
            <person name="Walter F."/>
            <person name="Albersmeier A."/>
            <person name="Kalinowski J."/>
            <person name="Ruckert C."/>
        </authorList>
    </citation>
    <scope>NUCLEOTIDE SEQUENCE</scope>
    <source>
        <strain evidence="2">KCTC 12870</strain>
    </source>
</reference>